<feature type="region of interest" description="Disordered" evidence="1">
    <location>
        <begin position="710"/>
        <end position="732"/>
    </location>
</feature>
<dbReference type="EMBL" id="CDMY01000144">
    <property type="protein sequence ID" value="CEL93164.1"/>
    <property type="molecule type" value="Genomic_DNA"/>
</dbReference>
<evidence type="ECO:0000256" key="1">
    <source>
        <dbReference type="SAM" id="MobiDB-lite"/>
    </source>
</evidence>
<feature type="region of interest" description="Disordered" evidence="1">
    <location>
        <begin position="296"/>
        <end position="330"/>
    </location>
</feature>
<dbReference type="AlphaFoldDB" id="A0A0G4EB35"/>
<feature type="compositionally biased region" description="Pro residues" evidence="1">
    <location>
        <begin position="186"/>
        <end position="195"/>
    </location>
</feature>
<organism evidence="2 3">
    <name type="scientific">Vitrella brassicaformis (strain CCMP3155)</name>
    <dbReference type="NCBI Taxonomy" id="1169540"/>
    <lineage>
        <taxon>Eukaryota</taxon>
        <taxon>Sar</taxon>
        <taxon>Alveolata</taxon>
        <taxon>Colpodellida</taxon>
        <taxon>Vitrellaceae</taxon>
        <taxon>Vitrella</taxon>
    </lineage>
</organism>
<reference evidence="2 3" key="1">
    <citation type="submission" date="2014-11" db="EMBL/GenBank/DDBJ databases">
        <authorList>
            <person name="Zhu J."/>
            <person name="Qi W."/>
            <person name="Song R."/>
        </authorList>
    </citation>
    <scope>NUCLEOTIDE SEQUENCE [LARGE SCALE GENOMIC DNA]</scope>
</reference>
<dbReference type="InParanoid" id="A0A0G4EB35"/>
<keyword evidence="3" id="KW-1185">Reference proteome</keyword>
<gene>
    <name evidence="2" type="ORF">Vbra_4744</name>
</gene>
<feature type="region of interest" description="Disordered" evidence="1">
    <location>
        <begin position="157"/>
        <end position="229"/>
    </location>
</feature>
<feature type="compositionally biased region" description="Basic and acidic residues" evidence="1">
    <location>
        <begin position="710"/>
        <end position="724"/>
    </location>
</feature>
<proteinExistence type="predicted"/>
<name>A0A0G4EB35_VITBC</name>
<dbReference type="Proteomes" id="UP000041254">
    <property type="component" value="Unassembled WGS sequence"/>
</dbReference>
<dbReference type="VEuPathDB" id="CryptoDB:Vbra_4744"/>
<feature type="compositionally biased region" description="Acidic residues" evidence="1">
    <location>
        <begin position="313"/>
        <end position="329"/>
    </location>
</feature>
<feature type="region of interest" description="Disordered" evidence="1">
    <location>
        <begin position="901"/>
        <end position="985"/>
    </location>
</feature>
<protein>
    <submittedName>
        <fullName evidence="2">Uncharacterized protein</fullName>
    </submittedName>
</protein>
<sequence length="985" mass="112395">MVRLGPPPNRLSSHRFSLVFTAICSFFLTLALDLFEHVCVALSNRRSVDNLRDLSSPDRAAFVAPAALRRFGGSRRRVSGHRRARWRMDDDCDVFLLPLDEKQRTEHLRSLSSVRASDLLLASSLLNDQKRLLLRASPSSTASPPHSTMFDPMDEEEAQYASEGRHDTTPRMVSVSPHSRTASSPIPLPSDPDPAGPSSRAFRERLEESWQAQSHPSSAPPLPPTPSDWRTELERQLERERIAREERARAVLEEQLERDRRREQGRAQRLLHIMERDKCSAEEAIRRLEAIEKAEAEAQQRTELPLPTQHRDDDDDIDVLDDEDEEDQPSDISIATMVSTAVTEIETPTQPSSRPHMPPEASVLSAAAAAHEMDKKRRKKEHVERGSVNMTADLSDFTSRHVFEDDDSVRLLNGTLVDREVLEKLKEKDDFLREWERLRDSKGLRSLESWAELVNTTVDYLKVIIPEVMQIRALLPPQEASKKSRRSMIQKEREEWNLLRSSRRLRRVEDSIKQVELTLGRPPTRVEWGTAMGFITADAREDGYDKRLKEQLDYMNKELKRLEDDEAVVIGWFHDLVKRLATQAASKPHTNLGFMDFMTGGLEAVQKAIREVPLEKIEMGNLRQHVYMAIKNAHLAQATEFRQQQHHGVPAHYFTLAKKARDYERDVKNEQGRVPNHAETAKALDVSPQLLSKVRSETRKMRDMMQDVKFKSDDGTPERLHETLDLDPDNPGGPQKYLAEERRFLHMVEHLMTQSSLTDMEYRVMHMRLGVSRTDRRVHSAEDVRNELAITPRELADIEANAFYKMRKQETEDALGEVEPQVRAQASFDPEMMLAVLSEVSHIQRLSEQLITRGGFRNTRDLDPSLDEKAHIHAAALLLNQSNKPAAIAARRKLMEARGHKPLRAQQQPTPPPVPPRTPTAHQTPPPRPQPKLFAPIPVEPARAARQEEPLLAKVKRERAEKKGGGKKAAKRSTMTSGRKRTKAI</sequence>
<accession>A0A0G4EB35</accession>
<evidence type="ECO:0000313" key="3">
    <source>
        <dbReference type="Proteomes" id="UP000041254"/>
    </source>
</evidence>
<feature type="compositionally biased region" description="Pro residues" evidence="1">
    <location>
        <begin position="909"/>
        <end position="930"/>
    </location>
</feature>
<dbReference type="Gene3D" id="1.20.140.160">
    <property type="match status" value="1"/>
</dbReference>
<evidence type="ECO:0000313" key="2">
    <source>
        <dbReference type="EMBL" id="CEL93164.1"/>
    </source>
</evidence>